<dbReference type="PANTHER" id="PTHR42776:SF4">
    <property type="entry name" value="ACYLAMINO-ACID-RELEASING ENZYME"/>
    <property type="match status" value="1"/>
</dbReference>
<feature type="domain" description="Peptidase S9 prolyl oligopeptidase catalytic" evidence="3">
    <location>
        <begin position="128"/>
        <end position="329"/>
    </location>
</feature>
<dbReference type="HOGENOM" id="CLU_068621_1_0_6"/>
<evidence type="ECO:0000259" key="3">
    <source>
        <dbReference type="Pfam" id="PF00326"/>
    </source>
</evidence>
<keyword evidence="1" id="KW-0378">Hydrolase</keyword>
<dbReference type="EMBL" id="CP000934">
    <property type="protein sequence ID" value="ACE86065.1"/>
    <property type="molecule type" value="Genomic_DNA"/>
</dbReference>
<evidence type="ECO:0000256" key="1">
    <source>
        <dbReference type="ARBA" id="ARBA00022801"/>
    </source>
</evidence>
<reference evidence="4 5" key="1">
    <citation type="journal article" date="2008" name="J. Bacteriol.">
        <title>Insights into plant cell wall degradation from the genome sequence of the soil bacterium Cellvibrio japonicus.</title>
        <authorList>
            <person name="Deboy R.T."/>
            <person name="Mongodin E.F."/>
            <person name="Fouts D.E."/>
            <person name="Tailford L.E."/>
            <person name="Khouri H."/>
            <person name="Emerson J.B."/>
            <person name="Mohamoud Y."/>
            <person name="Watkins K."/>
            <person name="Henrissat B."/>
            <person name="Gilbert H.J."/>
            <person name="Nelson K.E."/>
        </authorList>
    </citation>
    <scope>NUCLEOTIDE SEQUENCE [LARGE SCALE GENOMIC DNA]</scope>
    <source>
        <strain evidence="4 5">Ueda107</strain>
    </source>
</reference>
<feature type="signal peptide" evidence="2">
    <location>
        <begin position="1"/>
        <end position="20"/>
    </location>
</feature>
<dbReference type="GO" id="GO:0004252">
    <property type="term" value="F:serine-type endopeptidase activity"/>
    <property type="evidence" value="ECO:0007669"/>
    <property type="project" value="TreeGrafter"/>
</dbReference>
<evidence type="ECO:0000256" key="2">
    <source>
        <dbReference type="SAM" id="SignalP"/>
    </source>
</evidence>
<keyword evidence="2" id="KW-0732">Signal</keyword>
<accession>B3PDF4</accession>
<dbReference type="OrthoDB" id="9812921at2"/>
<organism evidence="4 5">
    <name type="scientific">Cellvibrio japonicus (strain Ueda107)</name>
    <name type="common">Pseudomonas fluorescens subsp. cellulosa</name>
    <dbReference type="NCBI Taxonomy" id="498211"/>
    <lineage>
        <taxon>Bacteria</taxon>
        <taxon>Pseudomonadati</taxon>
        <taxon>Pseudomonadota</taxon>
        <taxon>Gammaproteobacteria</taxon>
        <taxon>Cellvibrionales</taxon>
        <taxon>Cellvibrionaceae</taxon>
        <taxon>Cellvibrio</taxon>
    </lineage>
</organism>
<evidence type="ECO:0000313" key="4">
    <source>
        <dbReference type="EMBL" id="ACE86065.1"/>
    </source>
</evidence>
<dbReference type="InterPro" id="IPR029058">
    <property type="entry name" value="AB_hydrolase_fold"/>
</dbReference>
<dbReference type="GO" id="GO:0006508">
    <property type="term" value="P:proteolysis"/>
    <property type="evidence" value="ECO:0007669"/>
    <property type="project" value="InterPro"/>
</dbReference>
<gene>
    <name evidence="4" type="ordered locus">CJA_3112</name>
</gene>
<dbReference type="Gene3D" id="3.40.50.1820">
    <property type="entry name" value="alpha/beta hydrolase"/>
    <property type="match status" value="1"/>
</dbReference>
<feature type="chain" id="PRO_5002796556" evidence="2">
    <location>
        <begin position="21"/>
        <end position="330"/>
    </location>
</feature>
<dbReference type="STRING" id="498211.CJA_3112"/>
<keyword evidence="5" id="KW-1185">Reference proteome</keyword>
<sequence>MIRLSAVLSILLIITSSTFASPLTENPSSCFTGKYETRETYLTAMQKVMKGEVNKDQKEKIAARYAHWKKVDSDKVSCQFFTYRVDDIPVTGFILKPRDMKEADLLPVIFNRGGNADNAIETPYLYDKLAPLARKGFLVVGSFYRGAKINGVASRYRLADQFGGEDVNDVLQLIPIIDSIDGVKGKRIGMWGISRGGFMAFLAAKKSDRFSAIVADSAPVDLVAEAESTTRMDSVFETWIPRFKEHREVELKKRSVRYWYKELNQIPLLIVHGSNDKQVSPLNILAFAQQLQQSGYPYELMIYHAGEHGLRGFESDVNTRVANWFKKYAH</sequence>
<dbReference type="eggNOG" id="COG1506">
    <property type="taxonomic scope" value="Bacteria"/>
</dbReference>
<dbReference type="KEGG" id="cja:CJA_3112"/>
<dbReference type="RefSeq" id="WP_012488690.1">
    <property type="nucleotide sequence ID" value="NC_010995.1"/>
</dbReference>
<dbReference type="Proteomes" id="UP000001036">
    <property type="component" value="Chromosome"/>
</dbReference>
<evidence type="ECO:0000313" key="5">
    <source>
        <dbReference type="Proteomes" id="UP000001036"/>
    </source>
</evidence>
<proteinExistence type="predicted"/>
<dbReference type="InterPro" id="IPR001375">
    <property type="entry name" value="Peptidase_S9_cat"/>
</dbReference>
<dbReference type="SUPFAM" id="SSF53474">
    <property type="entry name" value="alpha/beta-Hydrolases"/>
    <property type="match status" value="1"/>
</dbReference>
<protein>
    <submittedName>
        <fullName evidence="4">Putative dipeptidyl peptidase IV</fullName>
    </submittedName>
</protein>
<name>B3PDF4_CELJU</name>
<dbReference type="Pfam" id="PF00326">
    <property type="entry name" value="Peptidase_S9"/>
    <property type="match status" value="1"/>
</dbReference>
<dbReference type="PANTHER" id="PTHR42776">
    <property type="entry name" value="SERINE PEPTIDASE S9 FAMILY MEMBER"/>
    <property type="match status" value="1"/>
</dbReference>
<dbReference type="AlphaFoldDB" id="B3PDF4"/>